<evidence type="ECO:0000259" key="4">
    <source>
        <dbReference type="Pfam" id="PF08545"/>
    </source>
</evidence>
<name>A0A395JSD7_9GAMM</name>
<organism evidence="5 6">
    <name type="scientific">Arenicella xantha</name>
    <dbReference type="NCBI Taxonomy" id="644221"/>
    <lineage>
        <taxon>Bacteria</taxon>
        <taxon>Pseudomonadati</taxon>
        <taxon>Pseudomonadota</taxon>
        <taxon>Gammaproteobacteria</taxon>
        <taxon>Arenicellales</taxon>
        <taxon>Arenicellaceae</taxon>
        <taxon>Arenicella</taxon>
    </lineage>
</organism>
<dbReference type="PANTHER" id="PTHR34069:SF3">
    <property type="entry name" value="ACYL-COA:ACYL-COA ALKYLTRANSFERASE"/>
    <property type="match status" value="1"/>
</dbReference>
<dbReference type="GO" id="GO:0044550">
    <property type="term" value="P:secondary metabolite biosynthetic process"/>
    <property type="evidence" value="ECO:0007669"/>
    <property type="project" value="TreeGrafter"/>
</dbReference>
<dbReference type="EMBL" id="QNRT01000001">
    <property type="protein sequence ID" value="RBP53376.1"/>
    <property type="molecule type" value="Genomic_DNA"/>
</dbReference>
<dbReference type="InParanoid" id="A0A395JSD7"/>
<keyword evidence="2" id="KW-0012">Acyltransferase</keyword>
<comment type="caution">
    <text evidence="5">The sequence shown here is derived from an EMBL/GenBank/DDBJ whole genome shotgun (WGS) entry which is preliminary data.</text>
</comment>
<keyword evidence="6" id="KW-1185">Reference proteome</keyword>
<dbReference type="InterPro" id="IPR016039">
    <property type="entry name" value="Thiolase-like"/>
</dbReference>
<gene>
    <name evidence="5" type="ORF">DFR28_101762</name>
</gene>
<dbReference type="AlphaFoldDB" id="A0A395JSD7"/>
<dbReference type="RefSeq" id="WP_113952952.1">
    <property type="nucleotide sequence ID" value="NZ_QNRT01000001.1"/>
</dbReference>
<feature type="domain" description="Beta-ketoacyl-[acyl-carrier-protein] synthase III C-terminal" evidence="3">
    <location>
        <begin position="264"/>
        <end position="343"/>
    </location>
</feature>
<dbReference type="Pfam" id="PF08545">
    <property type="entry name" value="ACP_syn_III"/>
    <property type="match status" value="1"/>
</dbReference>
<dbReference type="OrthoDB" id="9788274at2"/>
<dbReference type="GO" id="GO:0006633">
    <property type="term" value="P:fatty acid biosynthetic process"/>
    <property type="evidence" value="ECO:0007669"/>
    <property type="project" value="InterPro"/>
</dbReference>
<feature type="domain" description="Beta-ketoacyl-[acyl-carrier-protein] synthase III N-terminal" evidence="4">
    <location>
        <begin position="127"/>
        <end position="213"/>
    </location>
</feature>
<dbReference type="InterPro" id="IPR013751">
    <property type="entry name" value="ACP_syn_III_N"/>
</dbReference>
<dbReference type="InterPro" id="IPR013747">
    <property type="entry name" value="ACP_syn_III_C"/>
</dbReference>
<accession>A0A395JSD7</accession>
<proteinExistence type="predicted"/>
<dbReference type="PANTHER" id="PTHR34069">
    <property type="entry name" value="3-OXOACYL-[ACYL-CARRIER-PROTEIN] SYNTHASE 3"/>
    <property type="match status" value="1"/>
</dbReference>
<reference evidence="5 6" key="1">
    <citation type="submission" date="2018-06" db="EMBL/GenBank/DDBJ databases">
        <title>Genomic Encyclopedia of Type Strains, Phase IV (KMG-IV): sequencing the most valuable type-strain genomes for metagenomic binning, comparative biology and taxonomic classification.</title>
        <authorList>
            <person name="Goeker M."/>
        </authorList>
    </citation>
    <scope>NUCLEOTIDE SEQUENCE [LARGE SCALE GENOMIC DNA]</scope>
    <source>
        <strain evidence="5 6">DSM 24032</strain>
    </source>
</reference>
<sequence>MNYHSSFGFQKKLSNNIKILSVGTHLPDEVVKSTHLFEEFQSEQRYGIRLDWMANDMGIKERRVAPAGVLPSTLAIPAAREAIANCPNLDPAKIGLVIFCGIERDQSEPATAHTIQSALGLKADHAFDVSNACFGFMHGIEIANHFIKSGSTDYALVVTGEIPSRVLRAAMAKLQTNLSKDQAMDIIGALSVGDAGGAVILGQAGYGENCGFELFNTKTDSSHAEKCFYRVNGDGSIEGQMKMGPIVGASIWMHRRIINDTLQQLGWDQFDWVLSHQTGRRPFEKFSTFSTVPEQRMIKTYHKLGNIASATFPLNYAKLLKNGKVRKGDRIGGIHSGSGLVVGEFGYQM</sequence>
<dbReference type="Proteomes" id="UP000253083">
    <property type="component" value="Unassembled WGS sequence"/>
</dbReference>
<evidence type="ECO:0000259" key="3">
    <source>
        <dbReference type="Pfam" id="PF08541"/>
    </source>
</evidence>
<dbReference type="SUPFAM" id="SSF53901">
    <property type="entry name" value="Thiolase-like"/>
    <property type="match status" value="1"/>
</dbReference>
<dbReference type="Gene3D" id="3.40.47.10">
    <property type="match status" value="2"/>
</dbReference>
<keyword evidence="1" id="KW-0808">Transferase</keyword>
<dbReference type="Pfam" id="PF08541">
    <property type="entry name" value="ACP_syn_III_C"/>
    <property type="match status" value="1"/>
</dbReference>
<evidence type="ECO:0000313" key="6">
    <source>
        <dbReference type="Proteomes" id="UP000253083"/>
    </source>
</evidence>
<dbReference type="FunCoup" id="A0A395JSD7">
    <property type="interactions" value="541"/>
</dbReference>
<dbReference type="GO" id="GO:0004315">
    <property type="term" value="F:3-oxoacyl-[acyl-carrier-protein] synthase activity"/>
    <property type="evidence" value="ECO:0007669"/>
    <property type="project" value="InterPro"/>
</dbReference>
<dbReference type="CDD" id="cd00830">
    <property type="entry name" value="KAS_III"/>
    <property type="match status" value="1"/>
</dbReference>
<evidence type="ECO:0000313" key="5">
    <source>
        <dbReference type="EMBL" id="RBP53376.1"/>
    </source>
</evidence>
<protein>
    <submittedName>
        <fullName evidence="5">3-oxoacyl-[acyl-carrier-protein] synthase-3</fullName>
    </submittedName>
</protein>
<evidence type="ECO:0000256" key="1">
    <source>
        <dbReference type="ARBA" id="ARBA00022679"/>
    </source>
</evidence>
<evidence type="ECO:0000256" key="2">
    <source>
        <dbReference type="ARBA" id="ARBA00023315"/>
    </source>
</evidence>